<evidence type="ECO:0000256" key="3">
    <source>
        <dbReference type="SAM" id="MobiDB-lite"/>
    </source>
</evidence>
<feature type="compositionally biased region" description="Polar residues" evidence="3">
    <location>
        <begin position="75"/>
        <end position="85"/>
    </location>
</feature>
<dbReference type="OrthoDB" id="194918at2759"/>
<feature type="compositionally biased region" description="Low complexity" evidence="3">
    <location>
        <begin position="9"/>
        <end position="27"/>
    </location>
</feature>
<dbReference type="GO" id="GO:0005509">
    <property type="term" value="F:calcium ion binding"/>
    <property type="evidence" value="ECO:0007669"/>
    <property type="project" value="InterPro"/>
</dbReference>
<keyword evidence="1" id="KW-0106">Calcium</keyword>
<dbReference type="PANTHER" id="PTHR34894">
    <property type="entry name" value="SAM-DEPENDENT METHYLTRANSFERASE RSMI, CONSERVED SITE"/>
    <property type="match status" value="1"/>
</dbReference>
<dbReference type="Gene3D" id="1.10.238.10">
    <property type="entry name" value="EF-hand"/>
    <property type="match status" value="1"/>
</dbReference>
<reference evidence="6" key="1">
    <citation type="journal article" date="2023" name="Commun. Biol.">
        <title>Genome analysis of Parmales, the sister group of diatoms, reveals the evolutionary specialization of diatoms from phago-mixotrophs to photoautotrophs.</title>
        <authorList>
            <person name="Ban H."/>
            <person name="Sato S."/>
            <person name="Yoshikawa S."/>
            <person name="Yamada K."/>
            <person name="Nakamura Y."/>
            <person name="Ichinomiya M."/>
            <person name="Sato N."/>
            <person name="Blanc-Mathieu R."/>
            <person name="Endo H."/>
            <person name="Kuwata A."/>
            <person name="Ogata H."/>
        </authorList>
    </citation>
    <scope>NUCLEOTIDE SEQUENCE [LARGE SCALE GENOMIC DNA]</scope>
</reference>
<comment type="caution">
    <text evidence="5">The sequence shown here is derived from an EMBL/GenBank/DDBJ whole genome shotgun (WGS) entry which is preliminary data.</text>
</comment>
<feature type="domain" description="EF-hand" evidence="4">
    <location>
        <begin position="870"/>
        <end position="905"/>
    </location>
</feature>
<evidence type="ECO:0000313" key="6">
    <source>
        <dbReference type="Proteomes" id="UP001165065"/>
    </source>
</evidence>
<dbReference type="PROSITE" id="PS50222">
    <property type="entry name" value="EF_HAND_2"/>
    <property type="match status" value="1"/>
</dbReference>
<keyword evidence="2" id="KW-0175">Coiled coil</keyword>
<feature type="coiled-coil region" evidence="2">
    <location>
        <begin position="363"/>
        <end position="394"/>
    </location>
</feature>
<dbReference type="InterPro" id="IPR011992">
    <property type="entry name" value="EF-hand-dom_pair"/>
</dbReference>
<feature type="compositionally biased region" description="Low complexity" evidence="3">
    <location>
        <begin position="127"/>
        <end position="139"/>
    </location>
</feature>
<dbReference type="SUPFAM" id="SSF47473">
    <property type="entry name" value="EF-hand"/>
    <property type="match status" value="1"/>
</dbReference>
<dbReference type="AlphaFoldDB" id="A0A9W7GBF4"/>
<accession>A0A9W7GBF4</accession>
<feature type="compositionally biased region" description="Basic residues" evidence="3">
    <location>
        <begin position="140"/>
        <end position="149"/>
    </location>
</feature>
<evidence type="ECO:0000256" key="1">
    <source>
        <dbReference type="ARBA" id="ARBA00022837"/>
    </source>
</evidence>
<dbReference type="InterPro" id="IPR018247">
    <property type="entry name" value="EF_Hand_1_Ca_BS"/>
</dbReference>
<organism evidence="5 6">
    <name type="scientific">Triparma columacea</name>
    <dbReference type="NCBI Taxonomy" id="722753"/>
    <lineage>
        <taxon>Eukaryota</taxon>
        <taxon>Sar</taxon>
        <taxon>Stramenopiles</taxon>
        <taxon>Ochrophyta</taxon>
        <taxon>Bolidophyceae</taxon>
        <taxon>Parmales</taxon>
        <taxon>Triparmaceae</taxon>
        <taxon>Triparma</taxon>
    </lineage>
</organism>
<evidence type="ECO:0000256" key="2">
    <source>
        <dbReference type="SAM" id="Coils"/>
    </source>
</evidence>
<keyword evidence="6" id="KW-1185">Reference proteome</keyword>
<feature type="compositionally biased region" description="Acidic residues" evidence="3">
    <location>
        <begin position="827"/>
        <end position="839"/>
    </location>
</feature>
<sequence>MDSPPPGDLPSLPSLLLSPSYSRPGSYAGTGTPSRGARPSSKVSFRADLGPPSAPRSGGDLLDETDGLLAGFMSDMSTNHTPSSSKGKKSRPQHSDQGPPPASPGATNGIEMLLSMTAGSGMSTPTRSSGNKLKGSKSTTKGKGKRGQRKQLQSLSASKSSSDFLFSQTTQDDPPPPSSDFLDSFHFVSHMLHRTTEVSGGIPDTEVDPSMISKKHEQIEYLAKNKEMNRVISSLRVLSKQFDDIVHSVSSHRKELGKSIRQTHTTYVRLFERMLFVVLKLQRKRDTQLDNEVKGYRDQISQLVLQNDLLQAQLLKLGDQNSALVGLNQSLHVDNDTAKEEVSQLKKYFQMYHKLNEKMKIDAVRMADEREALLKRLRDEEMELLERFRIAEQQWAEERKAIYEELNTVKAKPQVVKTKILDTSSKVRRKPKPKPKPNKSAIVVKKEEKVVELAESMCQTEVNDDGLWQKQDGWVINTDEDVLAKALWRRAIRFVSCPCCKGAGEFLMNAIEESRKPKKITAKDPTLSDTDSDSEDSGMDGPEEKVIPKKRGRRSAVDKCWMLPDELVEFLANLPKTVQATNPKPLSWICKEVNNLLDEKHRADIQDENEGQQTQSMNEFLMETYLKRHGLRRLAELNLYVLIISIKEWYKRSALVHCMARFMNLIDEAKGVNKPSDDSNDVVPTNRYLDTSFLTAFLWSRDKCMSTYYGTEVHGSDKRAAGGEGSMEGVPPHIVVEKGISFFVPLDRIVYIVKLLLSFLTPRKLAMYSRQIEKRCQLLQKDGRVVKGDGARMIIRSTMRASMLKKAPGTGADGRGGHGEHQKEMPDDSDASENQDEGEALSGRDEVQVVVDLYSTLEMVMEILNLRTQHMEDQLKRFFIEGDDNGDGVLSFEEFDALLKRIAPTFSERRILRMFREALTSGEDDGFAIEKSVFADVCRRHGLVRLVDTEELDKIHENTQANAKLHHERMLAMNEEGTMPMTAIGEEDDDEGEEDE</sequence>
<gene>
    <name evidence="5" type="ORF">TrCOL_g5625</name>
</gene>
<name>A0A9W7GBF4_9STRA</name>
<dbReference type="EMBL" id="BRYA01000139">
    <property type="protein sequence ID" value="GMI40930.1"/>
    <property type="molecule type" value="Genomic_DNA"/>
</dbReference>
<dbReference type="SMART" id="SM00054">
    <property type="entry name" value="EFh"/>
    <property type="match status" value="1"/>
</dbReference>
<proteinExistence type="predicted"/>
<feature type="region of interest" description="Disordered" evidence="3">
    <location>
        <begin position="1"/>
        <end position="182"/>
    </location>
</feature>
<feature type="region of interest" description="Disordered" evidence="3">
    <location>
        <begin position="805"/>
        <end position="842"/>
    </location>
</feature>
<dbReference type="PROSITE" id="PS00018">
    <property type="entry name" value="EF_HAND_1"/>
    <property type="match status" value="1"/>
</dbReference>
<feature type="compositionally biased region" description="Low complexity" evidence="3">
    <location>
        <begin position="150"/>
        <end position="172"/>
    </location>
</feature>
<evidence type="ECO:0000259" key="4">
    <source>
        <dbReference type="PROSITE" id="PS50222"/>
    </source>
</evidence>
<dbReference type="Proteomes" id="UP001165065">
    <property type="component" value="Unassembled WGS sequence"/>
</dbReference>
<feature type="compositionally biased region" description="Basic and acidic residues" evidence="3">
    <location>
        <begin position="815"/>
        <end position="826"/>
    </location>
</feature>
<dbReference type="PANTHER" id="PTHR34894:SF5">
    <property type="entry name" value="EF-HAND DOMAIN-CONTAINING PROTEIN"/>
    <property type="match status" value="1"/>
</dbReference>
<protein>
    <recommendedName>
        <fullName evidence="4">EF-hand domain-containing protein</fullName>
    </recommendedName>
</protein>
<feature type="compositionally biased region" description="Polar residues" evidence="3">
    <location>
        <begin position="117"/>
        <end position="126"/>
    </location>
</feature>
<feature type="region of interest" description="Disordered" evidence="3">
    <location>
        <begin position="517"/>
        <end position="551"/>
    </location>
</feature>
<dbReference type="InterPro" id="IPR002048">
    <property type="entry name" value="EF_hand_dom"/>
</dbReference>
<evidence type="ECO:0000313" key="5">
    <source>
        <dbReference type="EMBL" id="GMI40930.1"/>
    </source>
</evidence>